<feature type="domain" description="XdhC Rossmann" evidence="3">
    <location>
        <begin position="162"/>
        <end position="269"/>
    </location>
</feature>
<feature type="compositionally biased region" description="Low complexity" evidence="1">
    <location>
        <begin position="280"/>
        <end position="303"/>
    </location>
</feature>
<organism evidence="4 5">
    <name type="scientific">Pseudoclavibacter helvolus</name>
    <dbReference type="NCBI Taxonomy" id="255205"/>
    <lineage>
        <taxon>Bacteria</taxon>
        <taxon>Bacillati</taxon>
        <taxon>Actinomycetota</taxon>
        <taxon>Actinomycetes</taxon>
        <taxon>Micrococcales</taxon>
        <taxon>Microbacteriaceae</taxon>
        <taxon>Pseudoclavibacter</taxon>
    </lineage>
</organism>
<evidence type="ECO:0000313" key="5">
    <source>
        <dbReference type="Proteomes" id="UP000545286"/>
    </source>
</evidence>
<dbReference type="PANTHER" id="PTHR30388:SF4">
    <property type="entry name" value="MOLYBDENUM COFACTOR INSERTION CHAPERONE PAOD"/>
    <property type="match status" value="1"/>
</dbReference>
<dbReference type="Proteomes" id="UP000545286">
    <property type="component" value="Unassembled WGS sequence"/>
</dbReference>
<sequence>MRGILPRAAEWARSGRPFAMATLVAVRGSAPREVGASLIVSADGEVFGNVSGGCVEGAAYEQCLVAIESDTASVETFGYSSAEAFSVGLSCGGVVEVLVRPVLPGSAAARDVLLLAEREARAMPVTYTLTVTGADLGRGVIDQTAPASAGTVTISLGSPPRLIIVGAVEFAVALSRIGVAAGMSVTVVDPREVFATTSRFPGAEVVVAWPHRYLATAELDARTAVCVLTHDPKFDVPALRVALASDAGYVGVMGSRRTHEERLERLTGRVGSSAPGQPVPAEAWRSAEASAPAEPSVHAEASALAERPVPPEQLKRLRSPIGLDLGGRTPEETALSILAEIVADRHGASGRRLSELSGPVHRPLGVRVAT</sequence>
<dbReference type="Pfam" id="PF13478">
    <property type="entry name" value="XdhC_C"/>
    <property type="match status" value="2"/>
</dbReference>
<dbReference type="AlphaFoldDB" id="A0A7W4UPA3"/>
<evidence type="ECO:0000313" key="4">
    <source>
        <dbReference type="EMBL" id="MBB2958125.1"/>
    </source>
</evidence>
<evidence type="ECO:0000259" key="3">
    <source>
        <dbReference type="Pfam" id="PF13478"/>
    </source>
</evidence>
<accession>A0A7W4UPA3</accession>
<dbReference type="EMBL" id="JACHWJ010000003">
    <property type="protein sequence ID" value="MBB2958125.1"/>
    <property type="molecule type" value="Genomic_DNA"/>
</dbReference>
<dbReference type="InterPro" id="IPR003777">
    <property type="entry name" value="XdhC_CoxI"/>
</dbReference>
<dbReference type="Gene3D" id="3.40.50.720">
    <property type="entry name" value="NAD(P)-binding Rossmann-like Domain"/>
    <property type="match status" value="1"/>
</dbReference>
<feature type="region of interest" description="Disordered" evidence="1">
    <location>
        <begin position="267"/>
        <end position="313"/>
    </location>
</feature>
<reference evidence="4 5" key="1">
    <citation type="submission" date="2020-08" db="EMBL/GenBank/DDBJ databases">
        <title>Sequencing the genomes of 1000 actinobacteria strains.</title>
        <authorList>
            <person name="Klenk H.-P."/>
        </authorList>
    </citation>
    <scope>NUCLEOTIDE SEQUENCE [LARGE SCALE GENOMIC DNA]</scope>
    <source>
        <strain evidence="4 5">DSM 20419</strain>
    </source>
</reference>
<proteinExistence type="predicted"/>
<dbReference type="InterPro" id="IPR027051">
    <property type="entry name" value="XdhC_Rossmann_dom"/>
</dbReference>
<gene>
    <name evidence="4" type="ORF">FHX72_002270</name>
</gene>
<protein>
    <submittedName>
        <fullName evidence="4">Xanthine dehydrogenase accessory factor</fullName>
    </submittedName>
</protein>
<evidence type="ECO:0000256" key="1">
    <source>
        <dbReference type="SAM" id="MobiDB-lite"/>
    </source>
</evidence>
<dbReference type="RefSeq" id="WP_183625049.1">
    <property type="nucleotide sequence ID" value="NZ_JACHWJ010000003.1"/>
</dbReference>
<dbReference type="Pfam" id="PF02625">
    <property type="entry name" value="XdhC_CoxI"/>
    <property type="match status" value="1"/>
</dbReference>
<comment type="caution">
    <text evidence="4">The sequence shown here is derived from an EMBL/GenBank/DDBJ whole genome shotgun (WGS) entry which is preliminary data.</text>
</comment>
<feature type="domain" description="XdhC Rossmann" evidence="3">
    <location>
        <begin position="302"/>
        <end position="341"/>
    </location>
</feature>
<feature type="domain" description="XdhC- CoxI" evidence="2">
    <location>
        <begin position="11"/>
        <end position="78"/>
    </location>
</feature>
<name>A0A7W4UPA3_9MICO</name>
<dbReference type="InterPro" id="IPR052698">
    <property type="entry name" value="MoCofactor_Util/Proc"/>
</dbReference>
<evidence type="ECO:0000259" key="2">
    <source>
        <dbReference type="Pfam" id="PF02625"/>
    </source>
</evidence>
<dbReference type="PANTHER" id="PTHR30388">
    <property type="entry name" value="ALDEHYDE OXIDOREDUCTASE MOLYBDENUM COFACTOR ASSEMBLY PROTEIN"/>
    <property type="match status" value="1"/>
</dbReference>
<keyword evidence="5" id="KW-1185">Reference proteome</keyword>